<evidence type="ECO:0000256" key="5">
    <source>
        <dbReference type="ARBA" id="ARBA00022842"/>
    </source>
</evidence>
<keyword evidence="4" id="KW-0418">Kinase</keyword>
<gene>
    <name evidence="7" type="ORF">OCV47_08795</name>
</gene>
<keyword evidence="8" id="KW-1185">Reference proteome</keyword>
<evidence type="ECO:0000313" key="8">
    <source>
        <dbReference type="Proteomes" id="UP001652338"/>
    </source>
</evidence>
<dbReference type="SUPFAM" id="SSF53613">
    <property type="entry name" value="Ribokinase-like"/>
    <property type="match status" value="1"/>
</dbReference>
<dbReference type="InterPro" id="IPR007666">
    <property type="entry name" value="ADP_PFK/GK"/>
</dbReference>
<dbReference type="PANTHER" id="PTHR21208">
    <property type="entry name" value="ADP-DEPENDENT GLUCOKINASE"/>
    <property type="match status" value="1"/>
</dbReference>
<evidence type="ECO:0000256" key="1">
    <source>
        <dbReference type="ARBA" id="ARBA00022490"/>
    </source>
</evidence>
<dbReference type="Pfam" id="PF04587">
    <property type="entry name" value="ADP_PFK_GK"/>
    <property type="match status" value="1"/>
</dbReference>
<organism evidence="7 8">
    <name type="scientific">Muricoprocola aceti</name>
    <dbReference type="NCBI Taxonomy" id="2981772"/>
    <lineage>
        <taxon>Bacteria</taxon>
        <taxon>Bacillati</taxon>
        <taxon>Bacillota</taxon>
        <taxon>Clostridia</taxon>
        <taxon>Lachnospirales</taxon>
        <taxon>Lachnospiraceae</taxon>
        <taxon>Muricoprocola</taxon>
    </lineage>
</organism>
<proteinExistence type="predicted"/>
<protein>
    <submittedName>
        <fullName evidence="7">ADP-dependent glucokinase/phosphofructokinase</fullName>
    </submittedName>
</protein>
<dbReference type="Gene3D" id="3.40.1190.20">
    <property type="match status" value="1"/>
</dbReference>
<evidence type="ECO:0000256" key="6">
    <source>
        <dbReference type="ARBA" id="ARBA00023152"/>
    </source>
</evidence>
<evidence type="ECO:0000256" key="3">
    <source>
        <dbReference type="ARBA" id="ARBA00022723"/>
    </source>
</evidence>
<dbReference type="InterPro" id="IPR029056">
    <property type="entry name" value="Ribokinase-like"/>
</dbReference>
<keyword evidence="6" id="KW-0324">Glycolysis</keyword>
<dbReference type="Gene3D" id="3.30.1110.20">
    <property type="match status" value="1"/>
</dbReference>
<keyword evidence="2" id="KW-0808">Transferase</keyword>
<keyword evidence="1" id="KW-0963">Cytoplasm</keyword>
<accession>A0ABT2SMB6</accession>
<dbReference type="Proteomes" id="UP001652338">
    <property type="component" value="Unassembled WGS sequence"/>
</dbReference>
<name>A0ABT2SMB6_9FIRM</name>
<comment type="caution">
    <text evidence="7">The sequence shown here is derived from an EMBL/GenBank/DDBJ whole genome shotgun (WGS) entry which is preliminary data.</text>
</comment>
<keyword evidence="3" id="KW-0479">Metal-binding</keyword>
<evidence type="ECO:0000256" key="2">
    <source>
        <dbReference type="ARBA" id="ARBA00022679"/>
    </source>
</evidence>
<reference evidence="7 8" key="1">
    <citation type="journal article" date="2021" name="ISME Commun">
        <title>Automated analysis of genomic sequences facilitates high-throughput and comprehensive description of bacteria.</title>
        <authorList>
            <person name="Hitch T.C.A."/>
        </authorList>
    </citation>
    <scope>NUCLEOTIDE SEQUENCE [LARGE SCALE GENOMIC DNA]</scope>
    <source>
        <strain evidence="7 8">Sanger_29</strain>
    </source>
</reference>
<sequence length="438" mass="49451">MEFRQKYDQAFESLTKQIKKRSEKGIYTAMGYTSNLDILCDFQVEKLNELLAATMQGADLTKMKVAAMITSQKELLESVVYYCINGIGGEVDIQDPELVKETFAYKNGMGGTAVQAALALAMIGGPSIVHLTDDSKEVCDQLVSPYVRVALEDGTLGGAEKMPGKNPQECHFIIQFKKGDVIRLGDQAIPIPCSNRLILTKNTVNETLPFWTPYFEWIENHADQVSTNVLSSFNSILDIEILKERLKYLKGHVERYHKNNPEGIVYFEDAHYHSYAIRKLCIETVYPFVDILSMNEEELQYTLNEMYGMKIDIDDIESCIWGVEYLIQKFDVTYGIIVHTKDYAMYVGKPLKADIESGLMYGNILATAKASAGGYGTAEQIQDVLKLDLSPKGCEYREKIRNSEYRDRVILVPTRYIDKPKYTIGLGDSFTGGVQMCF</sequence>
<dbReference type="EMBL" id="JAOQKE010000009">
    <property type="protein sequence ID" value="MCU6725445.1"/>
    <property type="molecule type" value="Genomic_DNA"/>
</dbReference>
<dbReference type="PANTHER" id="PTHR21208:SF1">
    <property type="entry name" value="ADP-DEPENDENT GLUCOKINASE"/>
    <property type="match status" value="1"/>
</dbReference>
<dbReference type="RefSeq" id="WP_262654726.1">
    <property type="nucleotide sequence ID" value="NZ_JAOQKE010000009.1"/>
</dbReference>
<dbReference type="PROSITE" id="PS51255">
    <property type="entry name" value="ADPK"/>
    <property type="match status" value="1"/>
</dbReference>
<evidence type="ECO:0000313" key="7">
    <source>
        <dbReference type="EMBL" id="MCU6725445.1"/>
    </source>
</evidence>
<evidence type="ECO:0000256" key="4">
    <source>
        <dbReference type="ARBA" id="ARBA00022777"/>
    </source>
</evidence>
<keyword evidence="5" id="KW-0460">Magnesium</keyword>